<name>A0A542XFR9_9MICO</name>
<evidence type="ECO:0000313" key="2">
    <source>
        <dbReference type="Proteomes" id="UP000318336"/>
    </source>
</evidence>
<accession>A0A542XFR9</accession>
<dbReference type="PANTHER" id="PTHR38479:SF2">
    <property type="entry name" value="WINGED HELIX DNA-BINDING DOMAIN-CONTAINING PROTEIN"/>
    <property type="match status" value="1"/>
</dbReference>
<comment type="caution">
    <text evidence="1">The sequence shown here is derived from an EMBL/GenBank/DDBJ whole genome shotgun (WGS) entry which is preliminary data.</text>
</comment>
<proteinExistence type="predicted"/>
<dbReference type="Pfam" id="PF06224">
    <property type="entry name" value="AlkZ-like"/>
    <property type="match status" value="1"/>
</dbReference>
<dbReference type="InterPro" id="IPR009351">
    <property type="entry name" value="AlkZ-like"/>
</dbReference>
<dbReference type="EMBL" id="VFOK01000001">
    <property type="protein sequence ID" value="TQL34667.1"/>
    <property type="molecule type" value="Genomic_DNA"/>
</dbReference>
<keyword evidence="1" id="KW-0238">DNA-binding</keyword>
<dbReference type="Proteomes" id="UP000318336">
    <property type="component" value="Unassembled WGS sequence"/>
</dbReference>
<gene>
    <name evidence="1" type="ORF">FB554_2844</name>
</gene>
<evidence type="ECO:0000313" key="1">
    <source>
        <dbReference type="EMBL" id="TQL34667.1"/>
    </source>
</evidence>
<sequence>MPRPKVTRAQALAWRLRRQHLLDGAADPDEVVRTLGMLAIFGSDPDLAVRRRLASPGPPGEVQRALGEGRLLRTWARGAVSLMEPATAGRFLVIRAAGRQWARKSWVEFYDLQPDDWPDLREIVRGVVADGPVPPQAVADALARSRRFAHLAPQFAEPNITLLKPFSWQGDIVLGPGLDGPMLLQSPEATRGWRGLPDLAEAGRAAVLDYFAAYGPATRADVHHWLGDGLSAGRSRVERWLDDVTDRLVEVDVDGEKVWHAGDLVDQLLETEPAGRVVLLPGKDAWVFGPGTKHTWVVPPATRQDMTRGVAPIVVDGVVSGTWRVGDDTLHTAWLDEPSATVAKAYDAEVARLSALVGRELTPSG</sequence>
<reference evidence="1 2" key="1">
    <citation type="submission" date="2019-06" db="EMBL/GenBank/DDBJ databases">
        <title>Sequencing the genomes of 1000 actinobacteria strains.</title>
        <authorList>
            <person name="Klenk H.-P."/>
        </authorList>
    </citation>
    <scope>NUCLEOTIDE SEQUENCE [LARGE SCALE GENOMIC DNA]</scope>
    <source>
        <strain evidence="1 2">DSM 24617</strain>
    </source>
</reference>
<dbReference type="GO" id="GO:0003677">
    <property type="term" value="F:DNA binding"/>
    <property type="evidence" value="ECO:0007669"/>
    <property type="project" value="UniProtKB-KW"/>
</dbReference>
<protein>
    <submittedName>
        <fullName evidence="1">Winged helix DNA-binding protein</fullName>
    </submittedName>
</protein>
<dbReference type="RefSeq" id="WP_142007034.1">
    <property type="nucleotide sequence ID" value="NZ_CAJTBP010000001.1"/>
</dbReference>
<dbReference type="AlphaFoldDB" id="A0A542XFR9"/>
<dbReference type="PANTHER" id="PTHR38479">
    <property type="entry name" value="LMO0824 PROTEIN"/>
    <property type="match status" value="1"/>
</dbReference>
<keyword evidence="2" id="KW-1185">Reference proteome</keyword>
<dbReference type="OrthoDB" id="9148135at2"/>
<organism evidence="1 2">
    <name type="scientific">Barrientosiimonas humi</name>
    <dbReference type="NCBI Taxonomy" id="999931"/>
    <lineage>
        <taxon>Bacteria</taxon>
        <taxon>Bacillati</taxon>
        <taxon>Actinomycetota</taxon>
        <taxon>Actinomycetes</taxon>
        <taxon>Micrococcales</taxon>
        <taxon>Dermacoccaceae</taxon>
        <taxon>Barrientosiimonas</taxon>
    </lineage>
</organism>